<dbReference type="AlphaFoldDB" id="A0A8X6P3P5"/>
<evidence type="ECO:0000313" key="2">
    <source>
        <dbReference type="Proteomes" id="UP000887013"/>
    </source>
</evidence>
<comment type="caution">
    <text evidence="1">The sequence shown here is derived from an EMBL/GenBank/DDBJ whole genome shotgun (WGS) entry which is preliminary data.</text>
</comment>
<gene>
    <name evidence="1" type="ORF">NPIL_364601</name>
</gene>
<keyword evidence="2" id="KW-1185">Reference proteome</keyword>
<protein>
    <submittedName>
        <fullName evidence="1">Uncharacterized protein</fullName>
    </submittedName>
</protein>
<proteinExistence type="predicted"/>
<dbReference type="OrthoDB" id="8027159at2759"/>
<reference evidence="1" key="1">
    <citation type="submission" date="2020-08" db="EMBL/GenBank/DDBJ databases">
        <title>Multicomponent nature underlies the extraordinary mechanical properties of spider dragline silk.</title>
        <authorList>
            <person name="Kono N."/>
            <person name="Nakamura H."/>
            <person name="Mori M."/>
            <person name="Yoshida Y."/>
            <person name="Ohtoshi R."/>
            <person name="Malay A.D."/>
            <person name="Moran D.A.P."/>
            <person name="Tomita M."/>
            <person name="Numata K."/>
            <person name="Arakawa K."/>
        </authorList>
    </citation>
    <scope>NUCLEOTIDE SEQUENCE</scope>
</reference>
<evidence type="ECO:0000313" key="1">
    <source>
        <dbReference type="EMBL" id="GFT49195.1"/>
    </source>
</evidence>
<dbReference type="Proteomes" id="UP000887013">
    <property type="component" value="Unassembled WGS sequence"/>
</dbReference>
<name>A0A8X6P3P5_NEPPI</name>
<sequence>MKFLVEEVDGAVAANNIKCLLVSEYSIKSALENFNVRSKPVTKVHNIDVDTPTQALDNVVREFRSLESIGIQPIQEEKSTYNPPLCPSLDPAYPHTSPSFRTVVFLTDSEAAILKVYNNSPPECLQNAQCHTSRSYSQWMGPTVTMFS</sequence>
<organism evidence="1 2">
    <name type="scientific">Nephila pilipes</name>
    <name type="common">Giant wood spider</name>
    <name type="synonym">Nephila maculata</name>
    <dbReference type="NCBI Taxonomy" id="299642"/>
    <lineage>
        <taxon>Eukaryota</taxon>
        <taxon>Metazoa</taxon>
        <taxon>Ecdysozoa</taxon>
        <taxon>Arthropoda</taxon>
        <taxon>Chelicerata</taxon>
        <taxon>Arachnida</taxon>
        <taxon>Araneae</taxon>
        <taxon>Araneomorphae</taxon>
        <taxon>Entelegynae</taxon>
        <taxon>Araneoidea</taxon>
        <taxon>Nephilidae</taxon>
        <taxon>Nephila</taxon>
    </lineage>
</organism>
<dbReference type="EMBL" id="BMAW01111696">
    <property type="protein sequence ID" value="GFT49195.1"/>
    <property type="molecule type" value="Genomic_DNA"/>
</dbReference>
<accession>A0A8X6P3P5</accession>